<dbReference type="InterPro" id="IPR051681">
    <property type="entry name" value="Ser/Thr_Kinases-Pseudokinases"/>
</dbReference>
<feature type="binding site" evidence="21">
    <location>
        <position position="914"/>
    </location>
    <ligand>
        <name>ATP</name>
        <dbReference type="ChEBI" id="CHEBI:30616"/>
    </ligand>
</feature>
<dbReference type="InterPro" id="IPR029787">
    <property type="entry name" value="Nucleotide_cyclase"/>
</dbReference>
<dbReference type="AlphaFoldDB" id="L8HLI4"/>
<dbReference type="PROSITE" id="PS01186">
    <property type="entry name" value="EGF_2"/>
    <property type="match status" value="1"/>
</dbReference>
<sequence length="1153" mass="125302">MTEALSKMVPEWRETMGNSTDTLPYFPARASGRVVGASLVGNALLNSLVNLPYSFGFYHNLDVVTSRTLKAVSLYNEAGNVVRCNTTTISSTLHDRKDSIAPIITLTPGANSWPMVLVNYVTIHTSETKDCVKAGGLLDYLYWTQTDSDAADMATAAGVVVASTIASVKRRLLTLLASTTCDDGVAASSLHGCIIDGTLCSDHGTCTDGACQCDSGWEGDYCDSQRSAGADVALIVGLSVAIPIVSLVFLVLVCALVALFVYARRNRRGKDDWEIDADELEMGAHLGTGGFGEVHRAMWKGTEVAVKMMTSANVTRDMERNFKDEVRVMTALRHPNVVLFMAASTKPPKMCIVMEFMTLGSLYDLLHNELVPDIPYMLKVKMAYQAAKGMHFLHSSGIVHRDLKSLNLLLDNKWNVKVSDFGLTKFKEDIKSAKLGGAMAGSVHWTAPEVLNETPGADLVLADVYSFGIILWELLTRQQPYAGLSPAAVAVAVIRDNLRPTIPDEHGAPAEFEALMTSCWNVDPVIRPAFLEIMTRLSTEMGAQGSSFKTGSSSTSSIHGMTSSWTASAGTSSSGGGNSSSSGGNSDGSMGAAGAVGAGVRAPEGEVAIVFSDITRAASLWDSNAMAMRDATLLHNETLRAVLKKHGGYEVVFLRDRNSGEGSFCMAFQEASAALEWCMEVQQELLKVDWPAELVAHPGAAEEWGDNDDRVLFKGLRVRMGVHWGKPRVVKDPMTRRVEYIGPVVNAAARITALTHGGQVLLSHAVFNKLKGTAVGEESKRIQCLGRFEMPDSPSGSKLFELKVRGLEARFFGGVSPAAAGDHSSSQTHTSADDDEERSQMSAQSGSTDDTGGGELQTAVGEGMMFKEDNFLTSANLCRWVIDFSEVQLGRQVGLGSYGVVYRGKWKGVDVAVKRFIKQKLDERRMLEFRAEMAFLSELHHPNIVLFIGACVKRPNLCIVTEFVKQGSLQDILSEGAIKLTFGQKLRMLRSAALGINYLHSLHPVIVHRDLKPSNLLVDENWNVKVADFGFARIKEENATMTRCGTPCWTAPEVIRGEKYSETADVYSFGVVMWQVLTRKQPFAGRNFMGVSLDVLEGRRPQVPGECPQAFKKVMKKCWHGDAHRRPSMETVVAFFDSALGEEDGAAPTDMDP</sequence>
<keyword evidence="6" id="KW-0245">EGF-like domain</keyword>
<dbReference type="CDD" id="cd07302">
    <property type="entry name" value="CHD"/>
    <property type="match status" value="1"/>
</dbReference>
<accession>L8HLI4</accession>
<evidence type="ECO:0000256" key="11">
    <source>
        <dbReference type="ARBA" id="ARBA00022741"/>
    </source>
</evidence>
<dbReference type="KEGG" id="acan:ACA1_290300"/>
<evidence type="ECO:0000256" key="13">
    <source>
        <dbReference type="ARBA" id="ARBA00022840"/>
    </source>
</evidence>
<evidence type="ECO:0000256" key="6">
    <source>
        <dbReference type="ARBA" id="ARBA00022536"/>
    </source>
</evidence>
<evidence type="ECO:0000256" key="9">
    <source>
        <dbReference type="ARBA" id="ARBA00022729"/>
    </source>
</evidence>
<feature type="compositionally biased region" description="Polar residues" evidence="22">
    <location>
        <begin position="840"/>
        <end position="850"/>
    </location>
</feature>
<evidence type="ECO:0000256" key="1">
    <source>
        <dbReference type="ARBA" id="ARBA00004479"/>
    </source>
</evidence>
<keyword evidence="15" id="KW-0401">Integrin</keyword>
<keyword evidence="18" id="KW-0325">Glycoprotein</keyword>
<keyword evidence="7" id="KW-0808">Transferase</keyword>
<dbReference type="Gene3D" id="3.40.190.10">
    <property type="entry name" value="Periplasmic binding protein-like II"/>
    <property type="match status" value="2"/>
</dbReference>
<evidence type="ECO:0000256" key="2">
    <source>
        <dbReference type="ARBA" id="ARBA00005843"/>
    </source>
</evidence>
<dbReference type="GO" id="GO:0004674">
    <property type="term" value="F:protein serine/threonine kinase activity"/>
    <property type="evidence" value="ECO:0007669"/>
    <property type="project" value="UniProtKB-KW"/>
</dbReference>
<keyword evidence="11 21" id="KW-0547">Nucleotide-binding</keyword>
<reference evidence="26 27" key="1">
    <citation type="journal article" date="2013" name="Genome Biol.">
        <title>Genome of Acanthamoeba castellanii highlights extensive lateral gene transfer and early evolution of tyrosine kinase signaling.</title>
        <authorList>
            <person name="Clarke M."/>
            <person name="Lohan A.J."/>
            <person name="Liu B."/>
            <person name="Lagkouvardos I."/>
            <person name="Roy S."/>
            <person name="Zafar N."/>
            <person name="Bertelli C."/>
            <person name="Schilde C."/>
            <person name="Kianianmomeni A."/>
            <person name="Burglin T.R."/>
            <person name="Frech C."/>
            <person name="Turcotte B."/>
            <person name="Kopec K.O."/>
            <person name="Synnott J.M."/>
            <person name="Choo C."/>
            <person name="Paponov I."/>
            <person name="Finkler A."/>
            <person name="Soon Heng Tan C."/>
            <person name="Hutchins A.P."/>
            <person name="Weinmeier T."/>
            <person name="Rattei T."/>
            <person name="Chu J.S."/>
            <person name="Gimenez G."/>
            <person name="Irimia M."/>
            <person name="Rigden D.J."/>
            <person name="Fitzpatrick D.A."/>
            <person name="Lorenzo-Morales J."/>
            <person name="Bateman A."/>
            <person name="Chiu C.H."/>
            <person name="Tang P."/>
            <person name="Hegemann P."/>
            <person name="Fromm H."/>
            <person name="Raoult D."/>
            <person name="Greub G."/>
            <person name="Miranda-Saavedra D."/>
            <person name="Chen N."/>
            <person name="Nash P."/>
            <person name="Ginger M.L."/>
            <person name="Horn M."/>
            <person name="Schaap P."/>
            <person name="Caler L."/>
            <person name="Loftus B."/>
        </authorList>
    </citation>
    <scope>NUCLEOTIDE SEQUENCE [LARGE SCALE GENOMIC DNA]</scope>
    <source>
        <strain evidence="26 27">Neff</strain>
    </source>
</reference>
<feature type="domain" description="Protein kinase" evidence="24">
    <location>
        <begin position="280"/>
        <end position="541"/>
    </location>
</feature>
<dbReference type="Pfam" id="PF07714">
    <property type="entry name" value="PK_Tyr_Ser-Thr"/>
    <property type="match status" value="2"/>
</dbReference>
<dbReference type="SUPFAM" id="SSF55073">
    <property type="entry name" value="Nucleotide cyclase"/>
    <property type="match status" value="1"/>
</dbReference>
<keyword evidence="8 23" id="KW-0812">Transmembrane</keyword>
<evidence type="ECO:0000256" key="18">
    <source>
        <dbReference type="ARBA" id="ARBA00023180"/>
    </source>
</evidence>
<evidence type="ECO:0000256" key="15">
    <source>
        <dbReference type="ARBA" id="ARBA00023037"/>
    </source>
</evidence>
<evidence type="ECO:0000256" key="17">
    <source>
        <dbReference type="ARBA" id="ARBA00023157"/>
    </source>
</evidence>
<dbReference type="PRINTS" id="PR00109">
    <property type="entry name" value="TYRKINASE"/>
</dbReference>
<evidence type="ECO:0000256" key="12">
    <source>
        <dbReference type="ARBA" id="ARBA00022777"/>
    </source>
</evidence>
<evidence type="ECO:0000256" key="5">
    <source>
        <dbReference type="ARBA" id="ARBA00022527"/>
    </source>
</evidence>
<dbReference type="InterPro" id="IPR017441">
    <property type="entry name" value="Protein_kinase_ATP_BS"/>
</dbReference>
<dbReference type="SMART" id="SM00044">
    <property type="entry name" value="CYCc"/>
    <property type="match status" value="1"/>
</dbReference>
<dbReference type="FunFam" id="2.10.25.10:FF:000036">
    <property type="entry name" value="Integrin beta"/>
    <property type="match status" value="1"/>
</dbReference>
<dbReference type="GO" id="GO:0016020">
    <property type="term" value="C:membrane"/>
    <property type="evidence" value="ECO:0007669"/>
    <property type="project" value="UniProtKB-SubCell"/>
</dbReference>
<dbReference type="Pfam" id="PF23106">
    <property type="entry name" value="EGF_Teneurin"/>
    <property type="match status" value="1"/>
</dbReference>
<feature type="domain" description="Guanylate cyclase" evidence="25">
    <location>
        <begin position="608"/>
        <end position="752"/>
    </location>
</feature>
<keyword evidence="9" id="KW-0732">Signal</keyword>
<dbReference type="Proteomes" id="UP000011083">
    <property type="component" value="Unassembled WGS sequence"/>
</dbReference>
<dbReference type="STRING" id="1257118.L8HLI4"/>
<dbReference type="GO" id="GO:0009190">
    <property type="term" value="P:cyclic nucleotide biosynthetic process"/>
    <property type="evidence" value="ECO:0007669"/>
    <property type="project" value="InterPro"/>
</dbReference>
<dbReference type="EMBL" id="KB007805">
    <property type="protein sequence ID" value="ELR25266.1"/>
    <property type="molecule type" value="Genomic_DNA"/>
</dbReference>
<dbReference type="PROSITE" id="PS50125">
    <property type="entry name" value="GUANYLATE_CYCLASE_2"/>
    <property type="match status" value="1"/>
</dbReference>
<feature type="domain" description="Protein kinase" evidence="24">
    <location>
        <begin position="887"/>
        <end position="1140"/>
    </location>
</feature>
<dbReference type="Pfam" id="PF00211">
    <property type="entry name" value="Guanylate_cyc"/>
    <property type="match status" value="1"/>
</dbReference>
<dbReference type="GO" id="GO:0035556">
    <property type="term" value="P:intracellular signal transduction"/>
    <property type="evidence" value="ECO:0007669"/>
    <property type="project" value="InterPro"/>
</dbReference>
<dbReference type="PANTHER" id="PTHR44329">
    <property type="entry name" value="SERINE/THREONINE-PROTEIN KINASE TNNI3K-RELATED"/>
    <property type="match status" value="1"/>
</dbReference>
<keyword evidence="10" id="KW-0677">Repeat</keyword>
<evidence type="ECO:0000256" key="19">
    <source>
        <dbReference type="ARBA" id="ARBA00047899"/>
    </source>
</evidence>
<dbReference type="VEuPathDB" id="AmoebaDB:ACA1_290300"/>
<dbReference type="GO" id="GO:0007229">
    <property type="term" value="P:integrin-mediated signaling pathway"/>
    <property type="evidence" value="ECO:0007669"/>
    <property type="project" value="UniProtKB-KW"/>
</dbReference>
<evidence type="ECO:0000256" key="16">
    <source>
        <dbReference type="ARBA" id="ARBA00023136"/>
    </source>
</evidence>
<dbReference type="RefSeq" id="XP_004368021.1">
    <property type="nucleotide sequence ID" value="XM_004367964.1"/>
</dbReference>
<evidence type="ECO:0000256" key="21">
    <source>
        <dbReference type="PROSITE-ProRule" id="PRU10141"/>
    </source>
</evidence>
<keyword evidence="5 26" id="KW-0723">Serine/threonine-protein kinase</keyword>
<evidence type="ECO:0000313" key="27">
    <source>
        <dbReference type="Proteomes" id="UP000011083"/>
    </source>
</evidence>
<dbReference type="PROSITE" id="PS00107">
    <property type="entry name" value="PROTEIN_KINASE_ATP"/>
    <property type="match status" value="2"/>
</dbReference>
<evidence type="ECO:0000256" key="7">
    <source>
        <dbReference type="ARBA" id="ARBA00022679"/>
    </source>
</evidence>
<dbReference type="InterPro" id="IPR000742">
    <property type="entry name" value="EGF"/>
</dbReference>
<dbReference type="SUPFAM" id="SSF57196">
    <property type="entry name" value="EGF/Laminin"/>
    <property type="match status" value="1"/>
</dbReference>
<dbReference type="InterPro" id="IPR008271">
    <property type="entry name" value="Ser/Thr_kinase_AS"/>
</dbReference>
<dbReference type="Gene3D" id="2.10.25.10">
    <property type="entry name" value="Laminin"/>
    <property type="match status" value="1"/>
</dbReference>
<feature type="compositionally biased region" description="Low complexity" evidence="22">
    <location>
        <begin position="579"/>
        <end position="594"/>
    </location>
</feature>
<comment type="similarity">
    <text evidence="2">Belongs to the protein kinase superfamily. TKL Ser/Thr protein kinase family.</text>
</comment>
<dbReference type="OrthoDB" id="2021138at2759"/>
<evidence type="ECO:0000259" key="25">
    <source>
        <dbReference type="PROSITE" id="PS50125"/>
    </source>
</evidence>
<keyword evidence="13 21" id="KW-0067">ATP-binding</keyword>
<evidence type="ECO:0000256" key="10">
    <source>
        <dbReference type="ARBA" id="ARBA00022737"/>
    </source>
</evidence>
<feature type="compositionally biased region" description="Low complexity" evidence="22">
    <location>
        <begin position="545"/>
        <end position="572"/>
    </location>
</feature>
<protein>
    <recommendedName>
        <fullName evidence="4">non-specific serine/threonine protein kinase</fullName>
        <ecNumber evidence="4">2.7.11.1</ecNumber>
    </recommendedName>
</protein>
<dbReference type="Gene3D" id="3.30.70.1230">
    <property type="entry name" value="Nucleotide cyclase"/>
    <property type="match status" value="1"/>
</dbReference>
<feature type="region of interest" description="Disordered" evidence="22">
    <location>
        <begin position="818"/>
        <end position="857"/>
    </location>
</feature>
<evidence type="ECO:0000313" key="26">
    <source>
        <dbReference type="EMBL" id="ELR25266.1"/>
    </source>
</evidence>
<evidence type="ECO:0000256" key="23">
    <source>
        <dbReference type="SAM" id="Phobius"/>
    </source>
</evidence>
<dbReference type="InterPro" id="IPR011009">
    <property type="entry name" value="Kinase-like_dom_sf"/>
</dbReference>
<dbReference type="CDD" id="cd13999">
    <property type="entry name" value="STKc_MAP3K-like"/>
    <property type="match status" value="2"/>
</dbReference>
<dbReference type="PROSITE" id="PS00022">
    <property type="entry name" value="EGF_1"/>
    <property type="match status" value="1"/>
</dbReference>
<dbReference type="PROSITE" id="PS50011">
    <property type="entry name" value="PROTEIN_KINASE_DOM"/>
    <property type="match status" value="2"/>
</dbReference>
<comment type="catalytic activity">
    <reaction evidence="20">
        <text>L-seryl-[protein] + ATP = O-phospho-L-seryl-[protein] + ADP + H(+)</text>
        <dbReference type="Rhea" id="RHEA:17989"/>
        <dbReference type="Rhea" id="RHEA-COMP:9863"/>
        <dbReference type="Rhea" id="RHEA-COMP:11604"/>
        <dbReference type="ChEBI" id="CHEBI:15378"/>
        <dbReference type="ChEBI" id="CHEBI:29999"/>
        <dbReference type="ChEBI" id="CHEBI:30616"/>
        <dbReference type="ChEBI" id="CHEBI:83421"/>
        <dbReference type="ChEBI" id="CHEBI:456216"/>
        <dbReference type="EC" id="2.7.11.1"/>
    </reaction>
</comment>
<feature type="region of interest" description="Disordered" evidence="22">
    <location>
        <begin position="542"/>
        <end position="594"/>
    </location>
</feature>
<dbReference type="SMART" id="SM00220">
    <property type="entry name" value="S_TKc"/>
    <property type="match status" value="2"/>
</dbReference>
<keyword evidence="27" id="KW-1185">Reference proteome</keyword>
<comment type="catalytic activity">
    <reaction evidence="19">
        <text>L-threonyl-[protein] + ATP = O-phospho-L-threonyl-[protein] + ADP + H(+)</text>
        <dbReference type="Rhea" id="RHEA:46608"/>
        <dbReference type="Rhea" id="RHEA-COMP:11060"/>
        <dbReference type="Rhea" id="RHEA-COMP:11605"/>
        <dbReference type="ChEBI" id="CHEBI:15378"/>
        <dbReference type="ChEBI" id="CHEBI:30013"/>
        <dbReference type="ChEBI" id="CHEBI:30616"/>
        <dbReference type="ChEBI" id="CHEBI:61977"/>
        <dbReference type="ChEBI" id="CHEBI:456216"/>
        <dbReference type="EC" id="2.7.11.1"/>
    </reaction>
</comment>
<evidence type="ECO:0000256" key="20">
    <source>
        <dbReference type="ARBA" id="ARBA00048679"/>
    </source>
</evidence>
<evidence type="ECO:0000256" key="4">
    <source>
        <dbReference type="ARBA" id="ARBA00012513"/>
    </source>
</evidence>
<dbReference type="PANTHER" id="PTHR44329:SF298">
    <property type="entry name" value="MIXED LINEAGE KINASE DOMAIN-LIKE PROTEIN"/>
    <property type="match status" value="1"/>
</dbReference>
<dbReference type="Gene3D" id="3.30.200.20">
    <property type="entry name" value="Phosphorylase Kinase, domain 1"/>
    <property type="match status" value="2"/>
</dbReference>
<dbReference type="SUPFAM" id="SSF56112">
    <property type="entry name" value="Protein kinase-like (PK-like)"/>
    <property type="match status" value="2"/>
</dbReference>
<dbReference type="InterPro" id="IPR001245">
    <property type="entry name" value="Ser-Thr/Tyr_kinase_cat_dom"/>
</dbReference>
<evidence type="ECO:0000256" key="8">
    <source>
        <dbReference type="ARBA" id="ARBA00022692"/>
    </source>
</evidence>
<dbReference type="SUPFAM" id="SSF53850">
    <property type="entry name" value="Periplasmic binding protein-like II"/>
    <property type="match status" value="1"/>
</dbReference>
<evidence type="ECO:0000256" key="3">
    <source>
        <dbReference type="ARBA" id="ARBA00007449"/>
    </source>
</evidence>
<gene>
    <name evidence="26" type="ORF">ACA1_290300</name>
</gene>
<keyword evidence="12 26" id="KW-0418">Kinase</keyword>
<keyword evidence="16 23" id="KW-0472">Membrane</keyword>
<dbReference type="OMA" id="DNRQINV"/>
<comment type="similarity">
    <text evidence="3">Belongs to the integrin beta chain family.</text>
</comment>
<dbReference type="PROSITE" id="PS00108">
    <property type="entry name" value="PROTEIN_KINASE_ST"/>
    <property type="match status" value="2"/>
</dbReference>
<feature type="binding site" evidence="21">
    <location>
        <position position="307"/>
    </location>
    <ligand>
        <name>ATP</name>
        <dbReference type="ChEBI" id="CHEBI:30616"/>
    </ligand>
</feature>
<dbReference type="InterPro" id="IPR000719">
    <property type="entry name" value="Prot_kinase_dom"/>
</dbReference>
<dbReference type="EC" id="2.7.11.1" evidence="4"/>
<keyword evidence="14 23" id="KW-1133">Transmembrane helix</keyword>
<dbReference type="FunFam" id="3.30.200.20:FF:000060">
    <property type="entry name" value="Serine/threonine-protein kinase isoform 1"/>
    <property type="match status" value="2"/>
</dbReference>
<name>L8HLI4_ACACF</name>
<dbReference type="InterPro" id="IPR001054">
    <property type="entry name" value="A/G_cyclase"/>
</dbReference>
<evidence type="ECO:0000256" key="22">
    <source>
        <dbReference type="SAM" id="MobiDB-lite"/>
    </source>
</evidence>
<evidence type="ECO:0000256" key="14">
    <source>
        <dbReference type="ARBA" id="ARBA00022989"/>
    </source>
</evidence>
<organism evidence="26 27">
    <name type="scientific">Acanthamoeba castellanii (strain ATCC 30010 / Neff)</name>
    <dbReference type="NCBI Taxonomy" id="1257118"/>
    <lineage>
        <taxon>Eukaryota</taxon>
        <taxon>Amoebozoa</taxon>
        <taxon>Discosea</taxon>
        <taxon>Longamoebia</taxon>
        <taxon>Centramoebida</taxon>
        <taxon>Acanthamoebidae</taxon>
        <taxon>Acanthamoeba</taxon>
    </lineage>
</organism>
<feature type="transmembrane region" description="Helical" evidence="23">
    <location>
        <begin position="232"/>
        <end position="262"/>
    </location>
</feature>
<proteinExistence type="inferred from homology"/>
<comment type="subcellular location">
    <subcellularLocation>
        <location evidence="1">Membrane</location>
        <topology evidence="1">Single-pass type I membrane protein</topology>
    </subcellularLocation>
</comment>
<keyword evidence="17" id="KW-1015">Disulfide bond</keyword>
<dbReference type="Gene3D" id="1.10.510.10">
    <property type="entry name" value="Transferase(Phosphotransferase) domain 1"/>
    <property type="match status" value="2"/>
</dbReference>
<evidence type="ECO:0000259" key="24">
    <source>
        <dbReference type="PROSITE" id="PS50011"/>
    </source>
</evidence>
<dbReference type="GeneID" id="14926312"/>
<dbReference type="GO" id="GO:0005524">
    <property type="term" value="F:ATP binding"/>
    <property type="evidence" value="ECO:0007669"/>
    <property type="project" value="UniProtKB-UniRule"/>
</dbReference>